<dbReference type="AlphaFoldDB" id="A0AAN9SE46"/>
<proteinExistence type="predicted"/>
<comment type="caution">
    <text evidence="2">The sequence shown here is derived from an EMBL/GenBank/DDBJ whole genome shotgun (WGS) entry which is preliminary data.</text>
</comment>
<organism evidence="2 3">
    <name type="scientific">Psophocarpus tetragonolobus</name>
    <name type="common">Winged bean</name>
    <name type="synonym">Dolichos tetragonolobus</name>
    <dbReference type="NCBI Taxonomy" id="3891"/>
    <lineage>
        <taxon>Eukaryota</taxon>
        <taxon>Viridiplantae</taxon>
        <taxon>Streptophyta</taxon>
        <taxon>Embryophyta</taxon>
        <taxon>Tracheophyta</taxon>
        <taxon>Spermatophyta</taxon>
        <taxon>Magnoliopsida</taxon>
        <taxon>eudicotyledons</taxon>
        <taxon>Gunneridae</taxon>
        <taxon>Pentapetalae</taxon>
        <taxon>rosids</taxon>
        <taxon>fabids</taxon>
        <taxon>Fabales</taxon>
        <taxon>Fabaceae</taxon>
        <taxon>Papilionoideae</taxon>
        <taxon>50 kb inversion clade</taxon>
        <taxon>NPAAA clade</taxon>
        <taxon>indigoferoid/millettioid clade</taxon>
        <taxon>Phaseoleae</taxon>
        <taxon>Psophocarpus</taxon>
    </lineage>
</organism>
<feature type="compositionally biased region" description="Polar residues" evidence="1">
    <location>
        <begin position="114"/>
        <end position="127"/>
    </location>
</feature>
<gene>
    <name evidence="2" type="ORF">VNO78_20188</name>
</gene>
<name>A0AAN9SE46_PSOTE</name>
<keyword evidence="3" id="KW-1185">Reference proteome</keyword>
<feature type="region of interest" description="Disordered" evidence="1">
    <location>
        <begin position="103"/>
        <end position="127"/>
    </location>
</feature>
<protein>
    <submittedName>
        <fullName evidence="2">Uncharacterized protein</fullName>
    </submittedName>
</protein>
<dbReference type="Proteomes" id="UP001386955">
    <property type="component" value="Unassembled WGS sequence"/>
</dbReference>
<accession>A0AAN9SE46</accession>
<sequence>MDIHFSEVIDLADKDGHVEILEVVDVADATVFDLEIVHASEVFAEVLNPDTKLVRPGGFPHAVLTFVNPSSTLNGTYFAKNSCCSCPTFICRASFGCSSSSTLHSPSPPFRPTPTLSRVSISDHPSI</sequence>
<dbReference type="EMBL" id="JAYMYS010000005">
    <property type="protein sequence ID" value="KAK7391767.1"/>
    <property type="molecule type" value="Genomic_DNA"/>
</dbReference>
<evidence type="ECO:0000256" key="1">
    <source>
        <dbReference type="SAM" id="MobiDB-lite"/>
    </source>
</evidence>
<evidence type="ECO:0000313" key="2">
    <source>
        <dbReference type="EMBL" id="KAK7391767.1"/>
    </source>
</evidence>
<reference evidence="2 3" key="1">
    <citation type="submission" date="2024-01" db="EMBL/GenBank/DDBJ databases">
        <title>The genomes of 5 underutilized Papilionoideae crops provide insights into root nodulation and disease resistanc.</title>
        <authorList>
            <person name="Jiang F."/>
        </authorList>
    </citation>
    <scope>NUCLEOTIDE SEQUENCE [LARGE SCALE GENOMIC DNA]</scope>
    <source>
        <strain evidence="2">DUOXIRENSHENG_FW03</strain>
        <tissue evidence="2">Leaves</tissue>
    </source>
</reference>
<evidence type="ECO:0000313" key="3">
    <source>
        <dbReference type="Proteomes" id="UP001386955"/>
    </source>
</evidence>